<dbReference type="Proteomes" id="UP000053989">
    <property type="component" value="Unassembled WGS sequence"/>
</dbReference>
<proteinExistence type="predicted"/>
<reference evidence="1 2" key="1">
    <citation type="submission" date="2014-04" db="EMBL/GenBank/DDBJ databases">
        <authorList>
            <consortium name="DOE Joint Genome Institute"/>
            <person name="Kuo A."/>
            <person name="Kohler A."/>
            <person name="Nagy L.G."/>
            <person name="Floudas D."/>
            <person name="Copeland A."/>
            <person name="Barry K.W."/>
            <person name="Cichocki N."/>
            <person name="Veneault-Fourrey C."/>
            <person name="LaButti K."/>
            <person name="Lindquist E.A."/>
            <person name="Lipzen A."/>
            <person name="Lundell T."/>
            <person name="Morin E."/>
            <person name="Murat C."/>
            <person name="Sun H."/>
            <person name="Tunlid A."/>
            <person name="Henrissat B."/>
            <person name="Grigoriev I.V."/>
            <person name="Hibbett D.S."/>
            <person name="Martin F."/>
            <person name="Nordberg H.P."/>
            <person name="Cantor M.N."/>
            <person name="Hua S.X."/>
        </authorList>
    </citation>
    <scope>NUCLEOTIDE SEQUENCE [LARGE SCALE GENOMIC DNA]</scope>
    <source>
        <strain evidence="1 2">Foug A</strain>
    </source>
</reference>
<evidence type="ECO:0000313" key="2">
    <source>
        <dbReference type="Proteomes" id="UP000053989"/>
    </source>
</evidence>
<dbReference type="InParanoid" id="A0A0C2ZJT6"/>
<dbReference type="EMBL" id="KN822047">
    <property type="protein sequence ID" value="KIM61868.1"/>
    <property type="molecule type" value="Genomic_DNA"/>
</dbReference>
<organism evidence="1 2">
    <name type="scientific">Scleroderma citrinum Foug A</name>
    <dbReference type="NCBI Taxonomy" id="1036808"/>
    <lineage>
        <taxon>Eukaryota</taxon>
        <taxon>Fungi</taxon>
        <taxon>Dikarya</taxon>
        <taxon>Basidiomycota</taxon>
        <taxon>Agaricomycotina</taxon>
        <taxon>Agaricomycetes</taxon>
        <taxon>Agaricomycetidae</taxon>
        <taxon>Boletales</taxon>
        <taxon>Sclerodermatineae</taxon>
        <taxon>Sclerodermataceae</taxon>
        <taxon>Scleroderma</taxon>
    </lineage>
</organism>
<evidence type="ECO:0000313" key="1">
    <source>
        <dbReference type="EMBL" id="KIM61868.1"/>
    </source>
</evidence>
<sequence>MAASLLTTPLELLEHIVLLTTGNNSCGPPSVLRTLRLSCRTLNQALSVERNPHLYLMLYSDGFDMSPYRYLPPERLSVPNLKHELKNRYAALQCIRRREFQHPNLAGVLATVYAVLLEDDGRNYEQIIWADLPGFLQQFLQEHLFKGAADNNGWPLENEVNTLVVTLFWFITSDSSLHEESAQVRQEFMDLLSHYAYAGFRYPCFTEPEYMFYPCHEAKPTISSHGVYPPPRPHMITMQYFGRKTTFTLPPVAPFAILGQFARVEHFPIQAPPELPDNRQEALMRGILRGPTKEDIEHFNTQCNTRLIGTRRVNCPGPSPKSRSHDPDWSRCALGPYRMPVYTAVGFYAPGTLSGHWQGSSITPFPNVYKSILSSSDAPSTYPAFGRFPLYVRFQEYYCYAPASPVPVTDDKNAFFNAFLPEGSRWYETEEGIEIIGQSGSFKACYTQPPLKDDSEQAGTVTEDLDYSGVRDVIVVGKTEEPYATAWNGYKYIGRIRPSDGLVVLLREPMTQMEQLGRALFRGYILSSCNFVGRWRSISGGAHPAEWESIFSMSKVVTSP</sequence>
<gene>
    <name evidence="1" type="ORF">SCLCIDRAFT_859703</name>
</gene>
<reference evidence="2" key="2">
    <citation type="submission" date="2015-01" db="EMBL/GenBank/DDBJ databases">
        <title>Evolutionary Origins and Diversification of the Mycorrhizal Mutualists.</title>
        <authorList>
            <consortium name="DOE Joint Genome Institute"/>
            <consortium name="Mycorrhizal Genomics Consortium"/>
            <person name="Kohler A."/>
            <person name="Kuo A."/>
            <person name="Nagy L.G."/>
            <person name="Floudas D."/>
            <person name="Copeland A."/>
            <person name="Barry K.W."/>
            <person name="Cichocki N."/>
            <person name="Veneault-Fourrey C."/>
            <person name="LaButti K."/>
            <person name="Lindquist E.A."/>
            <person name="Lipzen A."/>
            <person name="Lundell T."/>
            <person name="Morin E."/>
            <person name="Murat C."/>
            <person name="Riley R."/>
            <person name="Ohm R."/>
            <person name="Sun H."/>
            <person name="Tunlid A."/>
            <person name="Henrissat B."/>
            <person name="Grigoriev I.V."/>
            <person name="Hibbett D.S."/>
            <person name="Martin F."/>
        </authorList>
    </citation>
    <scope>NUCLEOTIDE SEQUENCE [LARGE SCALE GENOMIC DNA]</scope>
    <source>
        <strain evidence="2">Foug A</strain>
    </source>
</reference>
<dbReference type="OrthoDB" id="5595695at2759"/>
<accession>A0A0C2ZJT6</accession>
<keyword evidence="2" id="KW-1185">Reference proteome</keyword>
<protein>
    <recommendedName>
        <fullName evidence="3">F-box domain-containing protein</fullName>
    </recommendedName>
</protein>
<dbReference type="HOGENOM" id="CLU_011151_0_1_1"/>
<evidence type="ECO:0008006" key="3">
    <source>
        <dbReference type="Google" id="ProtNLM"/>
    </source>
</evidence>
<dbReference type="AlphaFoldDB" id="A0A0C2ZJT6"/>
<name>A0A0C2ZJT6_9AGAM</name>